<dbReference type="AlphaFoldDB" id="A0A2A6C136"/>
<dbReference type="InterPro" id="IPR051482">
    <property type="entry name" value="Cholesterol_transport"/>
</dbReference>
<reference evidence="4" key="2">
    <citation type="submission" date="2022-06" db="UniProtKB">
        <authorList>
            <consortium name="EnsemblMetazoa"/>
        </authorList>
    </citation>
    <scope>IDENTIFICATION</scope>
    <source>
        <strain evidence="4">PS312</strain>
    </source>
</reference>
<evidence type="ECO:0000313" key="5">
    <source>
        <dbReference type="Proteomes" id="UP000005239"/>
    </source>
</evidence>
<name>A0A2A6C136_PRIPA</name>
<dbReference type="GO" id="GO:0016020">
    <property type="term" value="C:membrane"/>
    <property type="evidence" value="ECO:0007669"/>
    <property type="project" value="UniProtKB-SubCell"/>
</dbReference>
<dbReference type="InterPro" id="IPR031968">
    <property type="entry name" value="VASt"/>
</dbReference>
<comment type="subcellular location">
    <subcellularLocation>
        <location evidence="1">Membrane</location>
    </subcellularLocation>
</comment>
<keyword evidence="5" id="KW-1185">Reference proteome</keyword>
<dbReference type="Proteomes" id="UP000005239">
    <property type="component" value="Unassembled WGS sequence"/>
</dbReference>
<keyword evidence="2" id="KW-0472">Membrane</keyword>
<evidence type="ECO:0000256" key="3">
    <source>
        <dbReference type="SAM" id="MobiDB-lite"/>
    </source>
</evidence>
<organism evidence="4 5">
    <name type="scientific">Pristionchus pacificus</name>
    <name type="common">Parasitic nematode worm</name>
    <dbReference type="NCBI Taxonomy" id="54126"/>
    <lineage>
        <taxon>Eukaryota</taxon>
        <taxon>Metazoa</taxon>
        <taxon>Ecdysozoa</taxon>
        <taxon>Nematoda</taxon>
        <taxon>Chromadorea</taxon>
        <taxon>Rhabditida</taxon>
        <taxon>Rhabditina</taxon>
        <taxon>Diplogasteromorpha</taxon>
        <taxon>Diplogasteroidea</taxon>
        <taxon>Neodiplogasteridae</taxon>
        <taxon>Pristionchus</taxon>
    </lineage>
</organism>
<dbReference type="PANTHER" id="PTHR23319">
    <property type="entry name" value="GRAM DOMAIN CONTAINING 1B, ISOFORM E"/>
    <property type="match status" value="1"/>
</dbReference>
<sequence length="204" mass="22244">MRPAMKHLLQSSTKKKTPSRGRPRRRHQVPRYVASDWVMVSEDDVKQRTCTYTMALNYAMAPKSCAATEKQVCTAFPGGFTVVKDTVSSGVPYADSFHVSCTYCVAGAGRGQARLTVHGGLVFTKSVWGIIRGFIERSTVVGMMEHYDALHAALTEECKRSSAGADDDPPLEEHLNSSLAAAIDRIGLQQKVLGDAANNARAQR</sequence>
<evidence type="ECO:0000256" key="2">
    <source>
        <dbReference type="ARBA" id="ARBA00023136"/>
    </source>
</evidence>
<evidence type="ECO:0000256" key="1">
    <source>
        <dbReference type="ARBA" id="ARBA00004370"/>
    </source>
</evidence>
<dbReference type="PANTHER" id="PTHR23319:SF4">
    <property type="entry name" value="GRAM DOMAIN CONTAINING 1B, ISOFORM E"/>
    <property type="match status" value="1"/>
</dbReference>
<dbReference type="PROSITE" id="PS51778">
    <property type="entry name" value="VAST"/>
    <property type="match status" value="1"/>
</dbReference>
<accession>A0A8R1UVX7</accession>
<dbReference type="OrthoDB" id="2162691at2759"/>
<evidence type="ECO:0000313" key="4">
    <source>
        <dbReference type="EnsemblMetazoa" id="PPA41972.1"/>
    </source>
</evidence>
<gene>
    <name evidence="4" type="primary">WBGene00280341</name>
</gene>
<feature type="compositionally biased region" description="Basic residues" evidence="3">
    <location>
        <begin position="13"/>
        <end position="28"/>
    </location>
</feature>
<feature type="region of interest" description="Disordered" evidence="3">
    <location>
        <begin position="1"/>
        <end position="28"/>
    </location>
</feature>
<dbReference type="Pfam" id="PF16016">
    <property type="entry name" value="VASt"/>
    <property type="match status" value="1"/>
</dbReference>
<proteinExistence type="predicted"/>
<dbReference type="EnsemblMetazoa" id="PPA41972.1">
    <property type="protein sequence ID" value="PPA41972.1"/>
    <property type="gene ID" value="WBGene00280341"/>
</dbReference>
<protein>
    <submittedName>
        <fullName evidence="4">VASt domain-containing protein</fullName>
    </submittedName>
</protein>
<accession>A0A2A6C136</accession>
<reference evidence="5" key="1">
    <citation type="journal article" date="2008" name="Nat. Genet.">
        <title>The Pristionchus pacificus genome provides a unique perspective on nematode lifestyle and parasitism.</title>
        <authorList>
            <person name="Dieterich C."/>
            <person name="Clifton S.W."/>
            <person name="Schuster L.N."/>
            <person name="Chinwalla A."/>
            <person name="Delehaunty K."/>
            <person name="Dinkelacker I."/>
            <person name="Fulton L."/>
            <person name="Fulton R."/>
            <person name="Godfrey J."/>
            <person name="Minx P."/>
            <person name="Mitreva M."/>
            <person name="Roeseler W."/>
            <person name="Tian H."/>
            <person name="Witte H."/>
            <person name="Yang S.P."/>
            <person name="Wilson R.K."/>
            <person name="Sommer R.J."/>
        </authorList>
    </citation>
    <scope>NUCLEOTIDE SEQUENCE [LARGE SCALE GENOMIC DNA]</scope>
    <source>
        <strain evidence="5">PS312</strain>
    </source>
</reference>